<dbReference type="Proteomes" id="UP000078572">
    <property type="component" value="Chromosome 1"/>
</dbReference>
<protein>
    <submittedName>
        <fullName evidence="1">Single-stranded DNA-binding protein</fullName>
    </submittedName>
</protein>
<dbReference type="GO" id="GO:0003677">
    <property type="term" value="F:DNA binding"/>
    <property type="evidence" value="ECO:0007669"/>
    <property type="project" value="UniProtKB-KW"/>
</dbReference>
<dbReference type="AlphaFoldDB" id="A0A191ZWF8"/>
<reference evidence="2" key="1">
    <citation type="submission" date="2016-06" db="EMBL/GenBank/DDBJ databases">
        <authorList>
            <person name="Xu Y."/>
            <person name="Nagy A."/>
            <person name="Yan X."/>
            <person name="Kim S.W."/>
            <person name="Haley B."/>
            <person name="Liu N.T."/>
            <person name="Nou X."/>
        </authorList>
    </citation>
    <scope>NUCLEOTIDE SEQUENCE [LARGE SCALE GENOMIC DNA]</scope>
    <source>
        <strain evidence="2">ATCC 49129</strain>
    </source>
</reference>
<organism evidence="1 2">
    <name type="scientific">Ralstonia insidiosa</name>
    <dbReference type="NCBI Taxonomy" id="190721"/>
    <lineage>
        <taxon>Bacteria</taxon>
        <taxon>Pseudomonadati</taxon>
        <taxon>Pseudomonadota</taxon>
        <taxon>Betaproteobacteria</taxon>
        <taxon>Burkholderiales</taxon>
        <taxon>Burkholderiaceae</taxon>
        <taxon>Ralstonia</taxon>
    </lineage>
</organism>
<dbReference type="STRING" id="190721.ACS15_1727"/>
<dbReference type="EMBL" id="CP016022">
    <property type="protein sequence ID" value="ANJ72439.1"/>
    <property type="molecule type" value="Genomic_DNA"/>
</dbReference>
<accession>A0A191ZWF8</accession>
<evidence type="ECO:0000313" key="2">
    <source>
        <dbReference type="Proteomes" id="UP000078572"/>
    </source>
</evidence>
<keyword evidence="1" id="KW-0238">DNA-binding</keyword>
<dbReference type="RefSeq" id="WP_064803411.1">
    <property type="nucleotide sequence ID" value="NZ_CP016022.1"/>
</dbReference>
<name>A0A191ZWF8_9RALS</name>
<gene>
    <name evidence="1" type="ORF">A9Y76_08130</name>
</gene>
<evidence type="ECO:0000313" key="1">
    <source>
        <dbReference type="EMBL" id="ANJ72439.1"/>
    </source>
</evidence>
<dbReference type="OrthoDB" id="8779150at2"/>
<sequence>MSQENTPGAQKPASIKPMQVMVRGRIEQMRSFDGTRYTRIITPAPDAYSRPQVVEVRAKQKLGEKGDEVTVLCSLGGYQRKPYQFKNKDTGEVETIVPVDHVLDVVEA</sequence>
<dbReference type="GeneID" id="61525982"/>
<keyword evidence="2" id="KW-1185">Reference proteome</keyword>
<proteinExistence type="predicted"/>